<organism evidence="5 7">
    <name type="scientific">Streptococcus chenjunshii</name>
    <dbReference type="NCBI Taxonomy" id="2173853"/>
    <lineage>
        <taxon>Bacteria</taxon>
        <taxon>Bacillati</taxon>
        <taxon>Bacillota</taxon>
        <taxon>Bacilli</taxon>
        <taxon>Lactobacillales</taxon>
        <taxon>Streptococcaceae</taxon>
        <taxon>Streptococcus</taxon>
    </lineage>
</organism>
<keyword evidence="8" id="KW-1185">Reference proteome</keyword>
<keyword evidence="2" id="KW-0808">Transferase</keyword>
<dbReference type="Proteomes" id="UP000246115">
    <property type="component" value="Chromosome"/>
</dbReference>
<evidence type="ECO:0000256" key="1">
    <source>
        <dbReference type="ARBA" id="ARBA00006943"/>
    </source>
</evidence>
<dbReference type="AlphaFoldDB" id="A0A372KP92"/>
<dbReference type="Gene3D" id="3.75.10.10">
    <property type="entry name" value="L-arginine/glycine Amidinotransferase, Chain A"/>
    <property type="match status" value="1"/>
</dbReference>
<dbReference type="EMBL" id="QVQY01000001">
    <property type="protein sequence ID" value="RFU51928.1"/>
    <property type="molecule type" value="Genomic_DNA"/>
</dbReference>
<reference evidence="3" key="4">
    <citation type="journal article" date="2019" name="Int. J. Syst. Evol. Microbiol.">
        <title>Streptococcus chenjunshii sp. nov. isolated from feces of Tibetan antelopes.</title>
        <authorList>
            <person name="Tian Z."/>
            <person name="Lu S."/>
            <person name="Jin D."/>
            <person name="Yang J."/>
            <person name="Pu J."/>
            <person name="Lai X.H."/>
            <person name="Bai X.N."/>
            <person name="Wu X.M."/>
            <person name="Li J."/>
            <person name="Wang S."/>
            <person name="Xu J."/>
        </authorList>
    </citation>
    <scope>NUCLEOTIDE SEQUENCE</scope>
    <source>
        <strain evidence="3">Z15</strain>
    </source>
</reference>
<dbReference type="InterPro" id="IPR033195">
    <property type="entry name" value="AmidinoTrfase"/>
</dbReference>
<evidence type="ECO:0000313" key="4">
    <source>
        <dbReference type="EMBL" id="RFU51928.1"/>
    </source>
</evidence>
<dbReference type="PANTHER" id="PTHR10488:SF1">
    <property type="entry name" value="GLYCINE AMIDINOTRANSFERASE, MITOCHONDRIAL"/>
    <property type="match status" value="1"/>
</dbReference>
<reference evidence="6" key="3">
    <citation type="submission" date="2018-08" db="EMBL/GenBank/DDBJ databases">
        <title>Streptococcus chenjunshii sp. nov., isolated from stools sample of the Tibetan antelope in the Qinghai-Tibet plateau, China.</title>
        <authorList>
            <person name="Tian Z."/>
        </authorList>
    </citation>
    <scope>NUCLEOTIDE SEQUENCE [LARGE SCALE GENOMIC DNA]</scope>
    <source>
        <strain evidence="6">Z15</strain>
    </source>
</reference>
<dbReference type="EMBL" id="CP031733">
    <property type="protein sequence ID" value="AXQ78608.1"/>
    <property type="molecule type" value="Genomic_DNA"/>
</dbReference>
<dbReference type="Proteomes" id="UP000264056">
    <property type="component" value="Unassembled WGS sequence"/>
</dbReference>
<name>A0A372KP92_9STRE</name>
<dbReference type="OrthoDB" id="9814070at2"/>
<dbReference type="SUPFAM" id="SSF55909">
    <property type="entry name" value="Pentein"/>
    <property type="match status" value="1"/>
</dbReference>
<proteinExistence type="inferred from homology"/>
<dbReference type="GO" id="GO:0015067">
    <property type="term" value="F:amidinotransferase activity"/>
    <property type="evidence" value="ECO:0007669"/>
    <property type="project" value="InterPro"/>
</dbReference>
<comment type="similarity">
    <text evidence="1">Belongs to the amidinotransferase family.</text>
</comment>
<evidence type="ECO:0000313" key="5">
    <source>
        <dbReference type="EMBL" id="RFU54120.1"/>
    </source>
</evidence>
<evidence type="ECO:0000313" key="7">
    <source>
        <dbReference type="Proteomes" id="UP000262901"/>
    </source>
</evidence>
<sequence length="313" mass="35577">MKINVYNEYSPLKRVIIGDASELYFPDSHAIENEKNKPWWEKLRNNVIFPLLRDRKVPMIITKQFQKELAAFEALLKANHVEVLKVDPIDYPSSLPPQEMGMGQMYARDSAMSVGNVFIEGNLQIEMRKKERLGYQTIITEISASNKVASIPQEDAVYLEGGDVIVDYPNIFVGIGKYASNLSGVNWLRKQLDASWNIVPIYLKDDSILHLDCCMTIIGPKTAIICRDVLEELPQELSDFTFIDIDKKVRQEMAGNVLVLGDKKVVVQQRHKKLQEDLRAHGFTPLPLSFTWHALLEGAFRCATCPLERGKAD</sequence>
<gene>
    <name evidence="3" type="ORF">DDV21_005700</name>
    <name evidence="4" type="ORF">DDV22_00345</name>
    <name evidence="5" type="ORF">DDV23_00900</name>
</gene>
<reference evidence="5 7" key="2">
    <citation type="submission" date="2018-08" db="EMBL/GenBank/DDBJ databases">
        <title>Draft genome of Streptococcus sp. nov. Z1.</title>
        <authorList>
            <person name="Tian Z."/>
        </authorList>
    </citation>
    <scope>NUCLEOTIDE SEQUENCE [LARGE SCALE GENOMIC DNA]</scope>
    <source>
        <strain evidence="5">Z1</strain>
        <strain evidence="7">Z1(2018)</strain>
    </source>
</reference>
<reference evidence="4 8" key="1">
    <citation type="submission" date="2018-08" db="EMBL/GenBank/DDBJ databases">
        <title>Draft genome of Streptococcus sp .nov. Z2.</title>
        <authorList>
            <person name="Tian Z."/>
        </authorList>
    </citation>
    <scope>NUCLEOTIDE SEQUENCE [LARGE SCALE GENOMIC DNA]</scope>
    <source>
        <strain evidence="4 8">Z2</strain>
    </source>
</reference>
<dbReference type="RefSeq" id="WP_116877216.1">
    <property type="nucleotide sequence ID" value="NZ_CP031733.1"/>
</dbReference>
<evidence type="ECO:0000313" key="3">
    <source>
        <dbReference type="EMBL" id="AXQ78608.1"/>
    </source>
</evidence>
<accession>A0A346NC63</accession>
<evidence type="ECO:0000313" key="6">
    <source>
        <dbReference type="Proteomes" id="UP000246115"/>
    </source>
</evidence>
<dbReference type="Proteomes" id="UP000262901">
    <property type="component" value="Unassembled WGS sequence"/>
</dbReference>
<protein>
    <submittedName>
        <fullName evidence="5">Arginine deiminase</fullName>
    </submittedName>
</protein>
<dbReference type="PANTHER" id="PTHR10488">
    <property type="entry name" value="GLYCINE AMIDINOTRANSFERASE, MITOCHONDRIAL"/>
    <property type="match status" value="1"/>
</dbReference>
<accession>A0A372KP92</accession>
<dbReference type="KEGG" id="schj:DDV21_005700"/>
<evidence type="ECO:0000256" key="2">
    <source>
        <dbReference type="ARBA" id="ARBA00022679"/>
    </source>
</evidence>
<dbReference type="EMBL" id="QVQZ01000001">
    <property type="protein sequence ID" value="RFU54120.1"/>
    <property type="molecule type" value="Genomic_DNA"/>
</dbReference>
<evidence type="ECO:0000313" key="8">
    <source>
        <dbReference type="Proteomes" id="UP000264056"/>
    </source>
</evidence>
<dbReference type="Pfam" id="PF19420">
    <property type="entry name" value="DDAH_eukar"/>
    <property type="match status" value="1"/>
</dbReference>